<dbReference type="Proteomes" id="UP000239001">
    <property type="component" value="Unassembled WGS sequence"/>
</dbReference>
<evidence type="ECO:0000313" key="1">
    <source>
        <dbReference type="EMBL" id="PSF35971.1"/>
    </source>
</evidence>
<evidence type="ECO:0008006" key="3">
    <source>
        <dbReference type="Google" id="ProtNLM"/>
    </source>
</evidence>
<dbReference type="RefSeq" id="WP_106457618.1">
    <property type="nucleotide sequence ID" value="NZ_PXOH01000016.1"/>
</dbReference>
<sequence length="215" mass="24858">MKIIQLPSGNKFYQTPCGLFPSVTTILKATMPEEQKKRLRNWQERQSSQAGTLRTEAAQRGKIIHKLIETRFRGKDLECPPDLSDFWGEAQKIIKAIGEVAAIETPVYHPMLQYAGTLDLLAQWQDIPTLFDFKTSHREKSAKWLTDAKLQIAAYRAAYEFLFDVEIPQGLIVVITPNTVQLFTLEKVELEAYWQGWLLRLEQYRSLDFYGQLFS</sequence>
<dbReference type="PANTHER" id="PTHR31340">
    <property type="entry name" value="MITOCHONDRIAL GENOME MAINTENANCE EXONUCLEASE 1"/>
    <property type="match status" value="1"/>
</dbReference>
<name>A0A2T1LVT3_9CHRO</name>
<accession>A0A2T1LVT3</accession>
<reference evidence="1 2" key="2">
    <citation type="submission" date="2018-03" db="EMBL/GenBank/DDBJ databases">
        <authorList>
            <person name="Keele B.F."/>
        </authorList>
    </citation>
    <scope>NUCLEOTIDE SEQUENCE [LARGE SCALE GENOMIC DNA]</scope>
    <source>
        <strain evidence="1 2">CCALA 016</strain>
    </source>
</reference>
<dbReference type="InterPro" id="IPR011604">
    <property type="entry name" value="PDDEXK-like_dom_sf"/>
</dbReference>
<comment type="caution">
    <text evidence="1">The sequence shown here is derived from an EMBL/GenBank/DDBJ whole genome shotgun (WGS) entry which is preliminary data.</text>
</comment>
<protein>
    <recommendedName>
        <fullName evidence="3">Exonuclease</fullName>
    </recommendedName>
</protein>
<gene>
    <name evidence="1" type="ORF">C7H19_14585</name>
</gene>
<dbReference type="EMBL" id="PXOH01000016">
    <property type="protein sequence ID" value="PSF35971.1"/>
    <property type="molecule type" value="Genomic_DNA"/>
</dbReference>
<dbReference type="GO" id="GO:0008297">
    <property type="term" value="F:single-stranded DNA exodeoxyribonuclease activity"/>
    <property type="evidence" value="ECO:0007669"/>
    <property type="project" value="TreeGrafter"/>
</dbReference>
<dbReference type="PANTHER" id="PTHR31340:SF3">
    <property type="entry name" value="MITOCHONDRIAL GENOME MAINTENANCE EXONUCLEASE 1"/>
    <property type="match status" value="1"/>
</dbReference>
<keyword evidence="2" id="KW-1185">Reference proteome</keyword>
<dbReference type="Gene3D" id="3.90.320.10">
    <property type="match status" value="1"/>
</dbReference>
<dbReference type="AlphaFoldDB" id="A0A2T1LVT3"/>
<evidence type="ECO:0000313" key="2">
    <source>
        <dbReference type="Proteomes" id="UP000239001"/>
    </source>
</evidence>
<reference evidence="1 2" key="1">
    <citation type="submission" date="2018-03" db="EMBL/GenBank/DDBJ databases">
        <title>The ancient ancestry and fast evolution of plastids.</title>
        <authorList>
            <person name="Moore K.R."/>
            <person name="Magnabosco C."/>
            <person name="Momper L."/>
            <person name="Gold D.A."/>
            <person name="Bosak T."/>
            <person name="Fournier G.P."/>
        </authorList>
    </citation>
    <scope>NUCLEOTIDE SEQUENCE [LARGE SCALE GENOMIC DNA]</scope>
    <source>
        <strain evidence="1 2">CCALA 016</strain>
    </source>
</reference>
<organism evidence="1 2">
    <name type="scientific">Aphanothece hegewaldii CCALA 016</name>
    <dbReference type="NCBI Taxonomy" id="2107694"/>
    <lineage>
        <taxon>Bacteria</taxon>
        <taxon>Bacillati</taxon>
        <taxon>Cyanobacteriota</taxon>
        <taxon>Cyanophyceae</taxon>
        <taxon>Oscillatoriophycideae</taxon>
        <taxon>Chroococcales</taxon>
        <taxon>Aphanothecaceae</taxon>
        <taxon>Aphanothece</taxon>
    </lineage>
</organism>
<proteinExistence type="predicted"/>
<dbReference type="OrthoDB" id="420529at2"/>